<dbReference type="AlphaFoldDB" id="A0A2T0RYB1"/>
<dbReference type="RefSeq" id="WP_425427902.1">
    <property type="nucleotide sequence ID" value="NZ_PVTD01000001.1"/>
</dbReference>
<comment type="caution">
    <text evidence="3">The sequence shown here is derived from an EMBL/GenBank/DDBJ whole genome shotgun (WGS) entry which is preliminary data.</text>
</comment>
<feature type="region of interest" description="Disordered" evidence="1">
    <location>
        <begin position="1"/>
        <end position="43"/>
    </location>
</feature>
<protein>
    <submittedName>
        <fullName evidence="3">Nickel transport protein</fullName>
    </submittedName>
</protein>
<gene>
    <name evidence="3" type="ORF">CLV78_101270</name>
</gene>
<accession>A0A2T0RYB1</accession>
<keyword evidence="2" id="KW-0812">Transmembrane</keyword>
<evidence type="ECO:0000313" key="3">
    <source>
        <dbReference type="EMBL" id="PRY26176.1"/>
    </source>
</evidence>
<name>A0A2T0RYB1_9RHOB</name>
<keyword evidence="2" id="KW-0472">Membrane</keyword>
<reference evidence="3 4" key="1">
    <citation type="submission" date="2018-03" db="EMBL/GenBank/DDBJ databases">
        <title>Genomic Encyclopedia of Archaeal and Bacterial Type Strains, Phase II (KMG-II): from individual species to whole genera.</title>
        <authorList>
            <person name="Goeker M."/>
        </authorList>
    </citation>
    <scope>NUCLEOTIDE SEQUENCE [LARGE SCALE GENOMIC DNA]</scope>
    <source>
        <strain evidence="3 4">DSM 29328</strain>
    </source>
</reference>
<evidence type="ECO:0000313" key="4">
    <source>
        <dbReference type="Proteomes" id="UP000239480"/>
    </source>
</evidence>
<dbReference type="EMBL" id="PVTD01000001">
    <property type="protein sequence ID" value="PRY26176.1"/>
    <property type="molecule type" value="Genomic_DNA"/>
</dbReference>
<feature type="transmembrane region" description="Helical" evidence="2">
    <location>
        <begin position="240"/>
        <end position="259"/>
    </location>
</feature>
<evidence type="ECO:0000256" key="2">
    <source>
        <dbReference type="SAM" id="Phobius"/>
    </source>
</evidence>
<evidence type="ECO:0000256" key="1">
    <source>
        <dbReference type="SAM" id="MobiDB-lite"/>
    </source>
</evidence>
<sequence length="268" mass="26969">MTRPIPGPTTGPGGFAPAFPDRRRRAGSALRGPSGGSPTPPRGAALAGALKGAAPAILAIAIACAPLPAMAHKVIASVFPSGTAIEGEVGLSNGEMAANTLVEVFDSDGAKLGEAWTDGEGFFLFQPTEPVAHIFRADLGAGHVAEITMIAEDVAEIVGKATGPDTPAAGATIAFDSTPAEGGTAPAAGAAAGIAYAPTISVAALTDDEKAAIAKIVRDETRPLRKEIAAYKEKNDLQSILGGIGYIVGLFGIGFYLAARRKLKEASA</sequence>
<keyword evidence="4" id="KW-1185">Reference proteome</keyword>
<proteinExistence type="predicted"/>
<keyword evidence="2" id="KW-1133">Transmembrane helix</keyword>
<dbReference type="Proteomes" id="UP000239480">
    <property type="component" value="Unassembled WGS sequence"/>
</dbReference>
<organism evidence="3 4">
    <name type="scientific">Aliiruegeria haliotis</name>
    <dbReference type="NCBI Taxonomy" id="1280846"/>
    <lineage>
        <taxon>Bacteria</taxon>
        <taxon>Pseudomonadati</taxon>
        <taxon>Pseudomonadota</taxon>
        <taxon>Alphaproteobacteria</taxon>
        <taxon>Rhodobacterales</taxon>
        <taxon>Roseobacteraceae</taxon>
        <taxon>Aliiruegeria</taxon>
    </lineage>
</organism>